<evidence type="ECO:0000313" key="3">
    <source>
        <dbReference type="Proteomes" id="UP001500843"/>
    </source>
</evidence>
<dbReference type="EMBL" id="BAABHM010000006">
    <property type="protein sequence ID" value="GAA4693312.1"/>
    <property type="molecule type" value="Genomic_DNA"/>
</dbReference>
<dbReference type="Pfam" id="PF04237">
    <property type="entry name" value="YjbR"/>
    <property type="match status" value="1"/>
</dbReference>
<keyword evidence="2" id="KW-0238">DNA-binding</keyword>
<dbReference type="GO" id="GO:0003677">
    <property type="term" value="F:DNA binding"/>
    <property type="evidence" value="ECO:0007669"/>
    <property type="project" value="UniProtKB-KW"/>
</dbReference>
<evidence type="ECO:0000313" key="2">
    <source>
        <dbReference type="EMBL" id="GAA4693312.1"/>
    </source>
</evidence>
<dbReference type="RefSeq" id="WP_253870207.1">
    <property type="nucleotide sequence ID" value="NZ_BAABHM010000006.1"/>
</dbReference>
<proteinExistence type="predicted"/>
<name>A0ABP8WPL6_9MICO</name>
<accession>A0ABP8WPL6</accession>
<feature type="region of interest" description="Disordered" evidence="1">
    <location>
        <begin position="121"/>
        <end position="143"/>
    </location>
</feature>
<evidence type="ECO:0000256" key="1">
    <source>
        <dbReference type="SAM" id="MobiDB-lite"/>
    </source>
</evidence>
<dbReference type="InterPro" id="IPR058532">
    <property type="entry name" value="YjbR/MT2646/Rv2570-like"/>
</dbReference>
<organism evidence="2 3">
    <name type="scientific">Promicromonospora umidemergens</name>
    <dbReference type="NCBI Taxonomy" id="629679"/>
    <lineage>
        <taxon>Bacteria</taxon>
        <taxon>Bacillati</taxon>
        <taxon>Actinomycetota</taxon>
        <taxon>Actinomycetes</taxon>
        <taxon>Micrococcales</taxon>
        <taxon>Promicromonosporaceae</taxon>
        <taxon>Promicromonospora</taxon>
    </lineage>
</organism>
<reference evidence="3" key="1">
    <citation type="journal article" date="2019" name="Int. J. Syst. Evol. Microbiol.">
        <title>The Global Catalogue of Microorganisms (GCM) 10K type strain sequencing project: providing services to taxonomists for standard genome sequencing and annotation.</title>
        <authorList>
            <consortium name="The Broad Institute Genomics Platform"/>
            <consortium name="The Broad Institute Genome Sequencing Center for Infectious Disease"/>
            <person name="Wu L."/>
            <person name="Ma J."/>
        </authorList>
    </citation>
    <scope>NUCLEOTIDE SEQUENCE [LARGE SCALE GENOMIC DNA]</scope>
    <source>
        <strain evidence="3">JCM 17975</strain>
    </source>
</reference>
<feature type="compositionally biased region" description="Basic and acidic residues" evidence="1">
    <location>
        <begin position="132"/>
        <end position="143"/>
    </location>
</feature>
<gene>
    <name evidence="2" type="ORF">GCM10023198_11020</name>
</gene>
<sequence>MAIYDDVARLVLALPETTEGTSYGHRAWSVAGKRFAWERPFSKADLKRFGDEPVPAGPILGVVVEDLEEKEAVLAEARPGFFTIPHFAEFPAVLVQLDVVGEDELREALVDAWLAKAPRALAEEQSGVVGKKSGDRQPEPPIS</sequence>
<protein>
    <submittedName>
        <fullName evidence="2">MmcQ/YjbR family DNA-binding protein</fullName>
    </submittedName>
</protein>
<comment type="caution">
    <text evidence="2">The sequence shown here is derived from an EMBL/GenBank/DDBJ whole genome shotgun (WGS) entry which is preliminary data.</text>
</comment>
<keyword evidence="3" id="KW-1185">Reference proteome</keyword>
<dbReference type="Proteomes" id="UP001500843">
    <property type="component" value="Unassembled WGS sequence"/>
</dbReference>